<dbReference type="SUPFAM" id="SSF53850">
    <property type="entry name" value="Periplasmic binding protein-like II"/>
    <property type="match status" value="1"/>
</dbReference>
<sequence length="857" mass="96575">LLFSFLALLLLFSAANGSINTKEDDQKRDIIGAIVDYSSRVGKEEKVAMEMAIKDIYDKTNQSFVLRILNSQRVSTQAVIAAKDLINTLQVQVIIGPQTWEEASLVADMSSQAQIPLLSLADTTPQWAMERWPFLIQAVPNQFAQMKAVAAIIQSWEWHQVNIIHEDTDSSKTGVLPHLYNALREVGVEISDLLAIPPLPSSSLSEGLKRLNQGQCRVFVVHLSSHLAIHLFEQANKMKMMEKDYVWITTDPFTSVLHSINASTISSMQGIVGVKSYLPVKEPLYEQFYARFRRNFRLEHPEEENHEPGIFAMQAYDAVWKVCLAMKESNKGGKQLLDKIFQSNQPHRLSKNGQLDKGHIFKIVNVMGKSYQEVGFWSQGLGLGFSRTIDDEAAIYYPSMKSLGLVFWPGGPWTTPRGWTHLPRNANPLRIGVPTGSTFKQFVNVVQDQPGDNYSFQGFAINLFEATIKQLPYSLPHNFFAFNGSYDAIVEQVYLNRFDAVVGDVAVVSRRYQHAEFTQPYTESGLVMIVPVRSRDSRAWLFMKPFTKAMWALTAAITVYNGFVVWLIEKKHYPELRGSAVNQIGTLISLSFTTLFSLTGEKLHSNQSRIAMVMWLFVALVITQTYTANLTSILTVKRLDPTVKDIESLQKSNAMVGQCRGSFVARYLTDVLHFHPNNIKNYTTPEHYAQGLRSGEIAAAFLEAPFAKLFLAKYCKDFIAAGPTYSVGGFGFVFPKGSLLLPDVTKALLQVSESGKQRELENDMLTSDKCVGLDQDDEISSLSPNNFWVLFILSGGTSTAALIIFVVHRKWKFKEPFFVHTNLWMLMLAVIRHWGLQKRRFSRKIGDVENPIAHHVS</sequence>
<name>A0A1Q3B7M6_CEPFO</name>
<comment type="subcellular location">
    <subcellularLocation>
        <location evidence="1">Membrane</location>
        <topology evidence="1">Multi-pass membrane protein</topology>
    </subcellularLocation>
</comment>
<dbReference type="InterPro" id="IPR001320">
    <property type="entry name" value="Iontro_rcpt_C"/>
</dbReference>
<evidence type="ECO:0000313" key="17">
    <source>
        <dbReference type="EMBL" id="GAV64037.1"/>
    </source>
</evidence>
<dbReference type="Gene3D" id="3.40.50.2300">
    <property type="match status" value="2"/>
</dbReference>
<dbReference type="FunFam" id="3.40.50.2300:FF:000188">
    <property type="entry name" value="Glutamate receptor"/>
    <property type="match status" value="1"/>
</dbReference>
<evidence type="ECO:0000313" key="18">
    <source>
        <dbReference type="Proteomes" id="UP000187406"/>
    </source>
</evidence>
<evidence type="ECO:0000256" key="4">
    <source>
        <dbReference type="ARBA" id="ARBA00022692"/>
    </source>
</evidence>
<feature type="transmembrane region" description="Helical" evidence="14">
    <location>
        <begin position="817"/>
        <end position="835"/>
    </location>
</feature>
<keyword evidence="18" id="KW-1185">Reference proteome</keyword>
<feature type="domain" description="Ionotropic glutamate receptor C-terminal" evidence="16">
    <location>
        <begin position="430"/>
        <end position="767"/>
    </location>
</feature>
<dbReference type="Pfam" id="PF01094">
    <property type="entry name" value="ANF_receptor"/>
    <property type="match status" value="1"/>
</dbReference>
<evidence type="ECO:0000256" key="7">
    <source>
        <dbReference type="ARBA" id="ARBA00023065"/>
    </source>
</evidence>
<dbReference type="GO" id="GO:0015276">
    <property type="term" value="F:ligand-gated monoatomic ion channel activity"/>
    <property type="evidence" value="ECO:0007669"/>
    <property type="project" value="InterPro"/>
</dbReference>
<feature type="disulfide bond" evidence="13">
    <location>
        <begin position="715"/>
        <end position="770"/>
    </location>
</feature>
<keyword evidence="3" id="KW-0813">Transport</keyword>
<feature type="chain" id="PRO_5012003996" evidence="15">
    <location>
        <begin position="18"/>
        <end position="857"/>
    </location>
</feature>
<keyword evidence="10" id="KW-0325">Glycoprotein</keyword>
<dbReference type="Proteomes" id="UP000187406">
    <property type="component" value="Unassembled WGS sequence"/>
</dbReference>
<evidence type="ECO:0000256" key="8">
    <source>
        <dbReference type="ARBA" id="ARBA00023136"/>
    </source>
</evidence>
<evidence type="ECO:0000256" key="11">
    <source>
        <dbReference type="ARBA" id="ARBA00023286"/>
    </source>
</evidence>
<dbReference type="SUPFAM" id="SSF53822">
    <property type="entry name" value="Periplasmic binding protein-like I"/>
    <property type="match status" value="1"/>
</dbReference>
<dbReference type="FunFam" id="1.10.287.70:FF:000172">
    <property type="entry name" value="Glutamate receptor"/>
    <property type="match status" value="1"/>
</dbReference>
<dbReference type="Gene3D" id="1.10.287.70">
    <property type="match status" value="1"/>
</dbReference>
<dbReference type="AlphaFoldDB" id="A0A1Q3B7M6"/>
<dbReference type="Gene3D" id="3.40.190.10">
    <property type="entry name" value="Periplasmic binding protein-like II"/>
    <property type="match status" value="1"/>
</dbReference>
<dbReference type="InterPro" id="IPR015683">
    <property type="entry name" value="Ionotropic_Glu_rcpt"/>
</dbReference>
<comment type="similarity">
    <text evidence="2">Belongs to the glutamate-gated ion channel (TC 1.A.10.1) family.</text>
</comment>
<evidence type="ECO:0000256" key="2">
    <source>
        <dbReference type="ARBA" id="ARBA00008685"/>
    </source>
</evidence>
<feature type="transmembrane region" description="Helical" evidence="14">
    <location>
        <begin position="580"/>
        <end position="598"/>
    </location>
</feature>
<evidence type="ECO:0000256" key="12">
    <source>
        <dbReference type="ARBA" id="ARBA00023303"/>
    </source>
</evidence>
<keyword evidence="11" id="KW-1071">Ligand-gated ion channel</keyword>
<evidence type="ECO:0000256" key="5">
    <source>
        <dbReference type="ARBA" id="ARBA00022729"/>
    </source>
</evidence>
<dbReference type="PANTHER" id="PTHR18966">
    <property type="entry name" value="IONOTROPIC GLUTAMATE RECEPTOR"/>
    <property type="match status" value="1"/>
</dbReference>
<feature type="signal peptide" evidence="15">
    <location>
        <begin position="1"/>
        <end position="17"/>
    </location>
</feature>
<dbReference type="InParanoid" id="A0A1Q3B7M6"/>
<dbReference type="GO" id="GO:0016020">
    <property type="term" value="C:membrane"/>
    <property type="evidence" value="ECO:0007669"/>
    <property type="project" value="UniProtKB-SubCell"/>
</dbReference>
<keyword evidence="9 17" id="KW-0675">Receptor</keyword>
<evidence type="ECO:0000256" key="1">
    <source>
        <dbReference type="ARBA" id="ARBA00004141"/>
    </source>
</evidence>
<dbReference type="STRING" id="3775.A0A1Q3B7M6"/>
<keyword evidence="7" id="KW-0406">Ion transport</keyword>
<feature type="transmembrane region" description="Helical" evidence="14">
    <location>
        <begin position="787"/>
        <end position="805"/>
    </location>
</feature>
<dbReference type="InterPro" id="IPR017103">
    <property type="entry name" value="Iontropic_Glu_rcpt_pln"/>
</dbReference>
<protein>
    <submittedName>
        <fullName evidence="17">Lig_chan domain-containing protein/SBP_bac_3 domain-containing protein/ANF_receptor domain-containing protein</fullName>
    </submittedName>
</protein>
<dbReference type="OrthoDB" id="5984008at2759"/>
<evidence type="ECO:0000256" key="10">
    <source>
        <dbReference type="ARBA" id="ARBA00023180"/>
    </source>
</evidence>
<dbReference type="FunFam" id="3.40.190.10:FF:000054">
    <property type="entry name" value="Glutamate receptor"/>
    <property type="match status" value="1"/>
</dbReference>
<accession>A0A1Q3B7M6</accession>
<keyword evidence="6 14" id="KW-1133">Transmembrane helix</keyword>
<dbReference type="InterPro" id="IPR001828">
    <property type="entry name" value="ANF_lig-bd_rcpt"/>
</dbReference>
<dbReference type="InterPro" id="IPR028082">
    <property type="entry name" value="Peripla_BP_I"/>
</dbReference>
<comment type="caution">
    <text evidence="17">The sequence shown here is derived from an EMBL/GenBank/DDBJ whole genome shotgun (WGS) entry which is preliminary data.</text>
</comment>
<dbReference type="PIRSF" id="PIRSF037090">
    <property type="entry name" value="Iontro_Glu-like_rcpt_pln"/>
    <property type="match status" value="1"/>
</dbReference>
<reference evidence="18" key="1">
    <citation type="submission" date="2016-04" db="EMBL/GenBank/DDBJ databases">
        <title>Cephalotus genome sequencing.</title>
        <authorList>
            <person name="Fukushima K."/>
            <person name="Hasebe M."/>
            <person name="Fang X."/>
        </authorList>
    </citation>
    <scope>NUCLEOTIDE SEQUENCE [LARGE SCALE GENOMIC DNA]</scope>
    <source>
        <strain evidence="18">cv. St1</strain>
    </source>
</reference>
<dbReference type="CDD" id="cd13686">
    <property type="entry name" value="GluR_Plant"/>
    <property type="match status" value="1"/>
</dbReference>
<feature type="transmembrane region" description="Helical" evidence="14">
    <location>
        <begin position="610"/>
        <end position="628"/>
    </location>
</feature>
<dbReference type="EMBL" id="BDDD01000330">
    <property type="protein sequence ID" value="GAV64037.1"/>
    <property type="molecule type" value="Genomic_DNA"/>
</dbReference>
<feature type="non-terminal residue" evidence="17">
    <location>
        <position position="1"/>
    </location>
</feature>
<feature type="transmembrane region" description="Helical" evidence="14">
    <location>
        <begin position="549"/>
        <end position="568"/>
    </location>
</feature>
<evidence type="ECO:0000256" key="9">
    <source>
        <dbReference type="ARBA" id="ARBA00023170"/>
    </source>
</evidence>
<evidence type="ECO:0000259" key="16">
    <source>
        <dbReference type="SMART" id="SM00079"/>
    </source>
</evidence>
<evidence type="ECO:0000256" key="3">
    <source>
        <dbReference type="ARBA" id="ARBA00022448"/>
    </source>
</evidence>
<evidence type="ECO:0000256" key="14">
    <source>
        <dbReference type="SAM" id="Phobius"/>
    </source>
</evidence>
<dbReference type="SMART" id="SM00079">
    <property type="entry name" value="PBPe"/>
    <property type="match status" value="1"/>
</dbReference>
<evidence type="ECO:0000256" key="15">
    <source>
        <dbReference type="SAM" id="SignalP"/>
    </source>
</evidence>
<keyword evidence="12" id="KW-0407">Ion channel</keyword>
<keyword evidence="4 14" id="KW-0812">Transmembrane</keyword>
<dbReference type="Pfam" id="PF00060">
    <property type="entry name" value="Lig_chan"/>
    <property type="match status" value="1"/>
</dbReference>
<organism evidence="17 18">
    <name type="scientific">Cephalotus follicularis</name>
    <name type="common">Albany pitcher plant</name>
    <dbReference type="NCBI Taxonomy" id="3775"/>
    <lineage>
        <taxon>Eukaryota</taxon>
        <taxon>Viridiplantae</taxon>
        <taxon>Streptophyta</taxon>
        <taxon>Embryophyta</taxon>
        <taxon>Tracheophyta</taxon>
        <taxon>Spermatophyta</taxon>
        <taxon>Magnoliopsida</taxon>
        <taxon>eudicotyledons</taxon>
        <taxon>Gunneridae</taxon>
        <taxon>Pentapetalae</taxon>
        <taxon>rosids</taxon>
        <taxon>fabids</taxon>
        <taxon>Oxalidales</taxon>
        <taxon>Cephalotaceae</taxon>
        <taxon>Cephalotus</taxon>
    </lineage>
</organism>
<evidence type="ECO:0000256" key="6">
    <source>
        <dbReference type="ARBA" id="ARBA00022989"/>
    </source>
</evidence>
<gene>
    <name evidence="17" type="ORF">CFOL_v3_07555</name>
</gene>
<evidence type="ECO:0000256" key="13">
    <source>
        <dbReference type="PIRSR" id="PIRSR037090-50"/>
    </source>
</evidence>
<keyword evidence="5 15" id="KW-0732">Signal</keyword>
<dbReference type="CDD" id="cd19990">
    <property type="entry name" value="PBP1_GABAb_receptor_plant"/>
    <property type="match status" value="1"/>
</dbReference>
<keyword evidence="8 14" id="KW-0472">Membrane</keyword>
<proteinExistence type="inferred from homology"/>
<dbReference type="InterPro" id="IPR044440">
    <property type="entry name" value="GABAb_receptor_plant_PBP1"/>
</dbReference>
<keyword evidence="13" id="KW-1015">Disulfide bond</keyword>